<comment type="caution">
    <text evidence="6">The sequence shown here is derived from an EMBL/GenBank/DDBJ whole genome shotgun (WGS) entry which is preliminary data.</text>
</comment>
<evidence type="ECO:0000256" key="2">
    <source>
        <dbReference type="ARBA" id="ARBA00022729"/>
    </source>
</evidence>
<keyword evidence="7" id="KW-1185">Reference proteome</keyword>
<dbReference type="AlphaFoldDB" id="A0A1Y3BB55"/>
<name>A0A1Y3BB55_EURMA</name>
<evidence type="ECO:0000256" key="3">
    <source>
        <dbReference type="ARBA" id="ARBA00023180"/>
    </source>
</evidence>
<dbReference type="InterPro" id="IPR029058">
    <property type="entry name" value="AB_hydrolase_fold"/>
</dbReference>
<proteinExistence type="inferred from homology"/>
<protein>
    <recommendedName>
        <fullName evidence="5">Carboxylesterase type B domain-containing protein</fullName>
    </recommendedName>
</protein>
<evidence type="ECO:0000256" key="4">
    <source>
        <dbReference type="SAM" id="MobiDB-lite"/>
    </source>
</evidence>
<comment type="similarity">
    <text evidence="1">Belongs to the type-B carboxylesterase/lipase family.</text>
</comment>
<dbReference type="Proteomes" id="UP000194236">
    <property type="component" value="Unassembled WGS sequence"/>
</dbReference>
<dbReference type="InterPro" id="IPR019819">
    <property type="entry name" value="Carboxylesterase_B_CS"/>
</dbReference>
<evidence type="ECO:0000259" key="5">
    <source>
        <dbReference type="Pfam" id="PF00135"/>
    </source>
</evidence>
<dbReference type="InterPro" id="IPR002018">
    <property type="entry name" value="CarbesteraseB"/>
</dbReference>
<dbReference type="InterPro" id="IPR051093">
    <property type="entry name" value="Neuroligin/BSAL"/>
</dbReference>
<dbReference type="OrthoDB" id="3200163at2759"/>
<evidence type="ECO:0000313" key="6">
    <source>
        <dbReference type="EMBL" id="OTF78102.1"/>
    </source>
</evidence>
<evidence type="ECO:0000256" key="1">
    <source>
        <dbReference type="ARBA" id="ARBA00005964"/>
    </source>
</evidence>
<feature type="region of interest" description="Disordered" evidence="4">
    <location>
        <begin position="24"/>
        <end position="51"/>
    </location>
</feature>
<evidence type="ECO:0000313" key="7">
    <source>
        <dbReference type="Proteomes" id="UP000194236"/>
    </source>
</evidence>
<dbReference type="Gene3D" id="3.40.50.1820">
    <property type="entry name" value="alpha/beta hydrolase"/>
    <property type="match status" value="1"/>
</dbReference>
<dbReference type="PROSITE" id="PS00941">
    <property type="entry name" value="CARBOXYLESTERASE_B_2"/>
    <property type="match status" value="1"/>
</dbReference>
<keyword evidence="3" id="KW-0325">Glycoprotein</keyword>
<organism evidence="6 7">
    <name type="scientific">Euroglyphus maynei</name>
    <name type="common">Mayne's house dust mite</name>
    <dbReference type="NCBI Taxonomy" id="6958"/>
    <lineage>
        <taxon>Eukaryota</taxon>
        <taxon>Metazoa</taxon>
        <taxon>Ecdysozoa</taxon>
        <taxon>Arthropoda</taxon>
        <taxon>Chelicerata</taxon>
        <taxon>Arachnida</taxon>
        <taxon>Acari</taxon>
        <taxon>Acariformes</taxon>
        <taxon>Sarcoptiformes</taxon>
        <taxon>Astigmata</taxon>
        <taxon>Psoroptidia</taxon>
        <taxon>Analgoidea</taxon>
        <taxon>Pyroglyphidae</taxon>
        <taxon>Pyroglyphinae</taxon>
        <taxon>Euroglyphus</taxon>
    </lineage>
</organism>
<dbReference type="SUPFAM" id="SSF53474">
    <property type="entry name" value="alpha/beta-Hydrolases"/>
    <property type="match status" value="1"/>
</dbReference>
<gene>
    <name evidence="6" type="ORF">BLA29_003296</name>
</gene>
<dbReference type="EMBL" id="MUJZ01029496">
    <property type="protein sequence ID" value="OTF78102.1"/>
    <property type="molecule type" value="Genomic_DNA"/>
</dbReference>
<reference evidence="6 7" key="1">
    <citation type="submission" date="2017-03" db="EMBL/GenBank/DDBJ databases">
        <title>Genome Survey of Euroglyphus maynei.</title>
        <authorList>
            <person name="Arlian L.G."/>
            <person name="Morgan M.S."/>
            <person name="Rider S.D."/>
        </authorList>
    </citation>
    <scope>NUCLEOTIDE SEQUENCE [LARGE SCALE GENOMIC DNA]</scope>
    <source>
        <strain evidence="6">Arlian Lab</strain>
        <tissue evidence="6">Whole body</tissue>
    </source>
</reference>
<dbReference type="Pfam" id="PF00135">
    <property type="entry name" value="COesterase"/>
    <property type="match status" value="1"/>
</dbReference>
<accession>A0A1Y3BB55</accession>
<sequence length="235" mass="27157">MPSITSSTALFTEAFVLIESDKTTKQSFDNDNNDDGSKIHQTQSRFNDFNDDDEEEYDFERKLSPKVIKIKYGLLQGLLVRMDKMFRKSGMMKKDKNPHHPHPIRLQPVKAYLGIPYASPPTGALRFMPPVTPTHWHGIRLATELQSICPQRIPYSDLVLNQTLSTEALKLMPLSRFEWLRRIIPKMLNQSEDCLYLNIYTPDLGSEWSEIKKSTKMKKTTIPINDQRHSFSQGN</sequence>
<keyword evidence="2" id="KW-0732">Signal</keyword>
<feature type="domain" description="Carboxylesterase type B" evidence="5">
    <location>
        <begin position="108"/>
        <end position="204"/>
    </location>
</feature>
<dbReference type="PANTHER" id="PTHR43903">
    <property type="entry name" value="NEUROLIGIN"/>
    <property type="match status" value="1"/>
</dbReference>